<dbReference type="Gene3D" id="1.20.144.10">
    <property type="entry name" value="Phosphatidic acid phosphatase type 2/haloperoxidase"/>
    <property type="match status" value="1"/>
</dbReference>
<comment type="caution">
    <text evidence="3">The sequence shown here is derived from an EMBL/GenBank/DDBJ whole genome shotgun (WGS) entry which is preliminary data.</text>
</comment>
<dbReference type="AlphaFoldDB" id="A0A1F4V3S4"/>
<dbReference type="PANTHER" id="PTHR14969:SF13">
    <property type="entry name" value="AT30094P"/>
    <property type="match status" value="1"/>
</dbReference>
<dbReference type="SMART" id="SM00014">
    <property type="entry name" value="acidPPc"/>
    <property type="match status" value="1"/>
</dbReference>
<gene>
    <name evidence="3" type="ORF">A2982_03965</name>
</gene>
<accession>A0A1F4V3S4</accession>
<dbReference type="STRING" id="1802624.A2982_03965"/>
<evidence type="ECO:0000313" key="3">
    <source>
        <dbReference type="EMBL" id="OGC51854.1"/>
    </source>
</evidence>
<feature type="transmembrane region" description="Helical" evidence="1">
    <location>
        <begin position="154"/>
        <end position="173"/>
    </location>
</feature>
<sequence length="181" mass="20185">MIPSEIIFENNYPVTAHIIFFINDYLIYSLIGLVGLIIFLKCKTRFLDYCFAVIVALGASELIKFFVDKPRPLPITSSLAFEGGSFPSTHTAIAFTVAFFYLLVCHRLSAKSGRGGKTKSGKSTTGEYFLLIVIFLASILVGVFRVVVKAHYPVDVLAGVVLGFLVALPFRYYDLITRRKR</sequence>
<dbReference type="Proteomes" id="UP000178771">
    <property type="component" value="Unassembled WGS sequence"/>
</dbReference>
<organism evidence="3 4">
    <name type="scientific">candidate division WWE3 bacterium RIFCSPLOWO2_01_FULL_39_13</name>
    <dbReference type="NCBI Taxonomy" id="1802624"/>
    <lineage>
        <taxon>Bacteria</taxon>
        <taxon>Katanobacteria</taxon>
    </lineage>
</organism>
<feature type="domain" description="Phosphatidic acid phosphatase type 2/haloperoxidase" evidence="2">
    <location>
        <begin position="46"/>
        <end position="171"/>
    </location>
</feature>
<dbReference type="EMBL" id="MEVH01000012">
    <property type="protein sequence ID" value="OGC51854.1"/>
    <property type="molecule type" value="Genomic_DNA"/>
</dbReference>
<keyword evidence="1" id="KW-0472">Membrane</keyword>
<dbReference type="SUPFAM" id="SSF48317">
    <property type="entry name" value="Acid phosphatase/Vanadium-dependent haloperoxidase"/>
    <property type="match status" value="1"/>
</dbReference>
<protein>
    <recommendedName>
        <fullName evidence="2">Phosphatidic acid phosphatase type 2/haloperoxidase domain-containing protein</fullName>
    </recommendedName>
</protein>
<feature type="transmembrane region" description="Helical" evidence="1">
    <location>
        <begin position="46"/>
        <end position="67"/>
    </location>
</feature>
<dbReference type="Pfam" id="PF01569">
    <property type="entry name" value="PAP2"/>
    <property type="match status" value="1"/>
</dbReference>
<feature type="transmembrane region" description="Helical" evidence="1">
    <location>
        <begin position="128"/>
        <end position="148"/>
    </location>
</feature>
<name>A0A1F4V3S4_UNCKA</name>
<dbReference type="PANTHER" id="PTHR14969">
    <property type="entry name" value="SPHINGOSINE-1-PHOSPHATE PHOSPHOHYDROLASE"/>
    <property type="match status" value="1"/>
</dbReference>
<reference evidence="3 4" key="1">
    <citation type="journal article" date="2016" name="Nat. Commun.">
        <title>Thousands of microbial genomes shed light on interconnected biogeochemical processes in an aquifer system.</title>
        <authorList>
            <person name="Anantharaman K."/>
            <person name="Brown C.T."/>
            <person name="Hug L.A."/>
            <person name="Sharon I."/>
            <person name="Castelle C.J."/>
            <person name="Probst A.J."/>
            <person name="Thomas B.C."/>
            <person name="Singh A."/>
            <person name="Wilkins M.J."/>
            <person name="Karaoz U."/>
            <person name="Brodie E.L."/>
            <person name="Williams K.H."/>
            <person name="Hubbard S.S."/>
            <person name="Banfield J.F."/>
        </authorList>
    </citation>
    <scope>NUCLEOTIDE SEQUENCE [LARGE SCALE GENOMIC DNA]</scope>
</reference>
<evidence type="ECO:0000256" key="1">
    <source>
        <dbReference type="SAM" id="Phobius"/>
    </source>
</evidence>
<feature type="transmembrane region" description="Helical" evidence="1">
    <location>
        <begin position="87"/>
        <end position="108"/>
    </location>
</feature>
<evidence type="ECO:0000259" key="2">
    <source>
        <dbReference type="SMART" id="SM00014"/>
    </source>
</evidence>
<dbReference type="InterPro" id="IPR036938">
    <property type="entry name" value="PAP2/HPO_sf"/>
</dbReference>
<evidence type="ECO:0000313" key="4">
    <source>
        <dbReference type="Proteomes" id="UP000178771"/>
    </source>
</evidence>
<feature type="transmembrane region" description="Helical" evidence="1">
    <location>
        <begin position="18"/>
        <end position="39"/>
    </location>
</feature>
<keyword evidence="1" id="KW-1133">Transmembrane helix</keyword>
<proteinExistence type="predicted"/>
<dbReference type="InterPro" id="IPR000326">
    <property type="entry name" value="PAP2/HPO"/>
</dbReference>
<keyword evidence="1" id="KW-0812">Transmembrane</keyword>